<sequence length="114" mass="13137">MVFEELKEDLMEAEADMRSYIKHSDEYLRLKIFKVIMLHVTGLSKFVLIGASFTFALLFLSLAACLALSEALNNYFIGFIIVGLFYILIGTLLYAFREKLNAPILKKSSKYYFE</sequence>
<accession>A0A1M6IK15</accession>
<dbReference type="AlphaFoldDB" id="A0A1M6IK15"/>
<evidence type="ECO:0000313" key="2">
    <source>
        <dbReference type="EMBL" id="SHJ34832.1"/>
    </source>
</evidence>
<feature type="transmembrane region" description="Helical" evidence="1">
    <location>
        <begin position="46"/>
        <end position="69"/>
    </location>
</feature>
<evidence type="ECO:0008006" key="4">
    <source>
        <dbReference type="Google" id="ProtNLM"/>
    </source>
</evidence>
<keyword evidence="3" id="KW-1185">Reference proteome</keyword>
<name>A0A1M6IK15_9FLAO</name>
<feature type="transmembrane region" description="Helical" evidence="1">
    <location>
        <begin position="75"/>
        <end position="96"/>
    </location>
</feature>
<evidence type="ECO:0000313" key="3">
    <source>
        <dbReference type="Proteomes" id="UP000184543"/>
    </source>
</evidence>
<keyword evidence="1" id="KW-0472">Membrane</keyword>
<dbReference type="EMBL" id="FQYU01000004">
    <property type="protein sequence ID" value="SHJ34832.1"/>
    <property type="molecule type" value="Genomic_DNA"/>
</dbReference>
<reference evidence="3" key="1">
    <citation type="submission" date="2016-11" db="EMBL/GenBank/DDBJ databases">
        <authorList>
            <person name="Varghese N."/>
            <person name="Submissions S."/>
        </authorList>
    </citation>
    <scope>NUCLEOTIDE SEQUENCE [LARGE SCALE GENOMIC DNA]</scope>
    <source>
        <strain evidence="3">DSM 19858</strain>
    </source>
</reference>
<dbReference type="OrthoDB" id="1144182at2"/>
<protein>
    <recommendedName>
        <fullName evidence="4">Holin-X, holin superfamily III</fullName>
    </recommendedName>
</protein>
<dbReference type="STRING" id="192903.SAMN04488513_10416"/>
<organism evidence="2 3">
    <name type="scientific">Pseudozobellia thermophila</name>
    <dbReference type="NCBI Taxonomy" id="192903"/>
    <lineage>
        <taxon>Bacteria</taxon>
        <taxon>Pseudomonadati</taxon>
        <taxon>Bacteroidota</taxon>
        <taxon>Flavobacteriia</taxon>
        <taxon>Flavobacteriales</taxon>
        <taxon>Flavobacteriaceae</taxon>
        <taxon>Pseudozobellia</taxon>
    </lineage>
</organism>
<evidence type="ECO:0000256" key="1">
    <source>
        <dbReference type="SAM" id="Phobius"/>
    </source>
</evidence>
<keyword evidence="1" id="KW-1133">Transmembrane helix</keyword>
<gene>
    <name evidence="2" type="ORF">SAMN04488513_10416</name>
</gene>
<proteinExistence type="predicted"/>
<dbReference type="Proteomes" id="UP000184543">
    <property type="component" value="Unassembled WGS sequence"/>
</dbReference>
<dbReference type="RefSeq" id="WP_072994060.1">
    <property type="nucleotide sequence ID" value="NZ_FQYU01000004.1"/>
</dbReference>
<keyword evidence="1" id="KW-0812">Transmembrane</keyword>